<accession>A0A8J3FT11</accession>
<organism evidence="1 2">
    <name type="scientific">Longimycelium tulufanense</name>
    <dbReference type="NCBI Taxonomy" id="907463"/>
    <lineage>
        <taxon>Bacteria</taxon>
        <taxon>Bacillati</taxon>
        <taxon>Actinomycetota</taxon>
        <taxon>Actinomycetes</taxon>
        <taxon>Pseudonocardiales</taxon>
        <taxon>Pseudonocardiaceae</taxon>
        <taxon>Longimycelium</taxon>
    </lineage>
</organism>
<gene>
    <name evidence="1" type="ORF">GCM10012275_02330</name>
</gene>
<evidence type="ECO:0000313" key="2">
    <source>
        <dbReference type="Proteomes" id="UP000637578"/>
    </source>
</evidence>
<dbReference type="Proteomes" id="UP000637578">
    <property type="component" value="Unassembled WGS sequence"/>
</dbReference>
<dbReference type="AlphaFoldDB" id="A0A8J3FT11"/>
<dbReference type="RefSeq" id="WP_189052902.1">
    <property type="nucleotide sequence ID" value="NZ_BMMK01000001.1"/>
</dbReference>
<proteinExistence type="predicted"/>
<dbReference type="InterPro" id="IPR025855">
    <property type="entry name" value="Replic_Relax"/>
</dbReference>
<reference evidence="1" key="2">
    <citation type="submission" date="2020-09" db="EMBL/GenBank/DDBJ databases">
        <authorList>
            <person name="Sun Q."/>
            <person name="Zhou Y."/>
        </authorList>
    </citation>
    <scope>NUCLEOTIDE SEQUENCE</scope>
    <source>
        <strain evidence="1">CGMCC 4.5737</strain>
    </source>
</reference>
<keyword evidence="2" id="KW-1185">Reference proteome</keyword>
<dbReference type="InterPro" id="IPR036390">
    <property type="entry name" value="WH_DNA-bd_sf"/>
</dbReference>
<comment type="caution">
    <text evidence="1">The sequence shown here is derived from an EMBL/GenBank/DDBJ whole genome shotgun (WGS) entry which is preliminary data.</text>
</comment>
<evidence type="ECO:0000313" key="1">
    <source>
        <dbReference type="EMBL" id="GGM34582.1"/>
    </source>
</evidence>
<protein>
    <submittedName>
        <fullName evidence="1">Uncharacterized protein</fullName>
    </submittedName>
</protein>
<dbReference type="Pfam" id="PF13814">
    <property type="entry name" value="Replic_Relax"/>
    <property type="match status" value="1"/>
</dbReference>
<name>A0A8J3FT11_9PSEU</name>
<sequence>MTARDRQVLALLAEHFTVTTSQLAVLVGFGSLTTARHRLATLHARGVLHRARPFRPGGGSFEWQWMLGPVGARIVAAEHGVTPLRPAKIAARWRRLFHGWRWEELAAQHAWFCALVAAARAHNGPGGELMAWRSPWRVSRAWQATTDGHGLWRFPDGALLSFLLLLDDPPRIGLGELRDRLTSIPDPTLPLPVPDGFPDKTVTLIWCATLTREQRLRHAITTQLGNDTSGLAVALGCADYAHHITSGPLGRVWLPLGVLNRRPGRLTLREITTALHTTHPQSHPSGRP</sequence>
<reference evidence="1" key="1">
    <citation type="journal article" date="2014" name="Int. J. Syst. Evol. Microbiol.">
        <title>Complete genome sequence of Corynebacterium casei LMG S-19264T (=DSM 44701T), isolated from a smear-ripened cheese.</title>
        <authorList>
            <consortium name="US DOE Joint Genome Institute (JGI-PGF)"/>
            <person name="Walter F."/>
            <person name="Albersmeier A."/>
            <person name="Kalinowski J."/>
            <person name="Ruckert C."/>
        </authorList>
    </citation>
    <scope>NUCLEOTIDE SEQUENCE</scope>
    <source>
        <strain evidence="1">CGMCC 4.5737</strain>
    </source>
</reference>
<dbReference type="EMBL" id="BMMK01000001">
    <property type="protein sequence ID" value="GGM34582.1"/>
    <property type="molecule type" value="Genomic_DNA"/>
</dbReference>
<dbReference type="SUPFAM" id="SSF46785">
    <property type="entry name" value="Winged helix' DNA-binding domain"/>
    <property type="match status" value="1"/>
</dbReference>